<evidence type="ECO:0000256" key="1">
    <source>
        <dbReference type="SAM" id="MobiDB-lite"/>
    </source>
</evidence>
<dbReference type="InterPro" id="IPR041459">
    <property type="entry name" value="MPTase-PolyVal"/>
</dbReference>
<gene>
    <name evidence="4" type="ORF">F2Q65_09280</name>
</gene>
<evidence type="ECO:0000313" key="4">
    <source>
        <dbReference type="EMBL" id="KAA6185281.1"/>
    </source>
</evidence>
<sequence length="334" mass="38264">MRDERPNTDAELFSFPDEPEPSEPAPEKDQIGEYILAQIKEGAGRWEMPWHRGLKEAKNGVTGATFQGQNAIILWAEGMKRGYWSEEWATLRQWNRHGGRVRRGAKGVRVYRPVLHTKSDQLGEPSSTPHGFRHYTVFNYQDVNGVDHEHPDLFSDMAPQRLMTLRNEAAERIVAATRANIRYGGDNACYVFSEDCIYMPLRKQFQSSRHASASENFYATLLHELVHWTKPSLRCGRTEFSDNPTESYAFEELVAELGAAVLNTRFHKLPAPRQDHAAYLQGWLEILGSDFSYFYKAMGLAQIASDWLCRRAGLNEFLSEPLPTWHMGDYSITF</sequence>
<feature type="region of interest" description="Disordered" evidence="1">
    <location>
        <begin position="1"/>
        <end position="30"/>
    </location>
</feature>
<dbReference type="InterPro" id="IPR013610">
    <property type="entry name" value="ArdC_N"/>
</dbReference>
<dbReference type="Pfam" id="PF18818">
    <property type="entry name" value="MPTase-PolyVal"/>
    <property type="match status" value="1"/>
</dbReference>
<dbReference type="GO" id="GO:0003697">
    <property type="term" value="F:single-stranded DNA binding"/>
    <property type="evidence" value="ECO:0007669"/>
    <property type="project" value="InterPro"/>
</dbReference>
<dbReference type="EMBL" id="VWXX01000011">
    <property type="protein sequence ID" value="KAA6185281.1"/>
    <property type="molecule type" value="Genomic_DNA"/>
</dbReference>
<name>A0A5M8FQ47_9GAMM</name>
<dbReference type="PIRSF" id="PIRSF037112">
    <property type="entry name" value="Antirestriction_ArdC"/>
    <property type="match status" value="1"/>
</dbReference>
<evidence type="ECO:0000259" key="2">
    <source>
        <dbReference type="Pfam" id="PF08401"/>
    </source>
</evidence>
<feature type="domain" description="N-terminal" evidence="2">
    <location>
        <begin position="29"/>
        <end position="138"/>
    </location>
</feature>
<dbReference type="InterPro" id="IPR017113">
    <property type="entry name" value="Antirestriction_ArdC"/>
</dbReference>
<dbReference type="Proteomes" id="UP000322981">
    <property type="component" value="Unassembled WGS sequence"/>
</dbReference>
<evidence type="ECO:0000313" key="5">
    <source>
        <dbReference type="Proteomes" id="UP000322981"/>
    </source>
</evidence>
<organism evidence="4 5">
    <name type="scientific">Thiohalocapsa marina</name>
    <dbReference type="NCBI Taxonomy" id="424902"/>
    <lineage>
        <taxon>Bacteria</taxon>
        <taxon>Pseudomonadati</taxon>
        <taxon>Pseudomonadota</taxon>
        <taxon>Gammaproteobacteria</taxon>
        <taxon>Chromatiales</taxon>
        <taxon>Chromatiaceae</taxon>
        <taxon>Thiohalocapsa</taxon>
    </lineage>
</organism>
<comment type="caution">
    <text evidence="4">The sequence shown here is derived from an EMBL/GenBank/DDBJ whole genome shotgun (WGS) entry which is preliminary data.</text>
</comment>
<keyword evidence="5" id="KW-1185">Reference proteome</keyword>
<accession>A0A5M8FQ47</accession>
<reference evidence="4 5" key="1">
    <citation type="submission" date="2019-09" db="EMBL/GenBank/DDBJ databases">
        <title>Whole-genome sequence of the purple sulfur bacterium Thiohalocapsa marina DSM 19078.</title>
        <authorList>
            <person name="Kyndt J.A."/>
            <person name="Meyer T.E."/>
        </authorList>
    </citation>
    <scope>NUCLEOTIDE SEQUENCE [LARGE SCALE GENOMIC DNA]</scope>
    <source>
        <strain evidence="4 5">DSM 19078</strain>
    </source>
</reference>
<dbReference type="OrthoDB" id="9792687at2"/>
<dbReference type="AlphaFoldDB" id="A0A5M8FQ47"/>
<proteinExistence type="predicted"/>
<feature type="domain" description="Polyvalent protein metallopeptidase" evidence="3">
    <location>
        <begin position="168"/>
        <end position="297"/>
    </location>
</feature>
<dbReference type="RefSeq" id="WP_150092675.1">
    <property type="nucleotide sequence ID" value="NZ_VWXX01000011.1"/>
</dbReference>
<protein>
    <submittedName>
        <fullName evidence="4">DUF1738 domain-containing protein</fullName>
    </submittedName>
</protein>
<dbReference type="Pfam" id="PF08401">
    <property type="entry name" value="ArdcN"/>
    <property type="match status" value="1"/>
</dbReference>
<evidence type="ECO:0000259" key="3">
    <source>
        <dbReference type="Pfam" id="PF18818"/>
    </source>
</evidence>